<dbReference type="RefSeq" id="WP_075006623.1">
    <property type="nucleotide sequence ID" value="NZ_FOAP01000005.1"/>
</dbReference>
<accession>A0A1H7PLF2</accession>
<feature type="compositionally biased region" description="Basic and acidic residues" evidence="1">
    <location>
        <begin position="155"/>
        <end position="167"/>
    </location>
</feature>
<dbReference type="OrthoDB" id="5523838at2"/>
<gene>
    <name evidence="2" type="ORF">SAMN05444354_105313</name>
</gene>
<evidence type="ECO:0000313" key="3">
    <source>
        <dbReference type="Proteomes" id="UP000182719"/>
    </source>
</evidence>
<dbReference type="AlphaFoldDB" id="A0A1H7PLF2"/>
<name>A0A1H7PLF2_STIAU</name>
<evidence type="ECO:0000256" key="1">
    <source>
        <dbReference type="SAM" id="MobiDB-lite"/>
    </source>
</evidence>
<feature type="region of interest" description="Disordered" evidence="1">
    <location>
        <begin position="150"/>
        <end position="173"/>
    </location>
</feature>
<keyword evidence="3" id="KW-1185">Reference proteome</keyword>
<organism evidence="2 3">
    <name type="scientific">Stigmatella aurantiaca</name>
    <dbReference type="NCBI Taxonomy" id="41"/>
    <lineage>
        <taxon>Bacteria</taxon>
        <taxon>Pseudomonadati</taxon>
        <taxon>Myxococcota</taxon>
        <taxon>Myxococcia</taxon>
        <taxon>Myxococcales</taxon>
        <taxon>Cystobacterineae</taxon>
        <taxon>Archangiaceae</taxon>
        <taxon>Stigmatella</taxon>
    </lineage>
</organism>
<sequence>MRTRALLTVVAVLGWAGLWGCQGKGVALKLDMDPPSVTPAEAQAFSGQVRGVEPQLTLNGAPVPLKEGRFEVTEPLKQGDNVFTFVLSAKPGADKAAEQKTDRYEVKRVPQEVFDAEHFYSTSGSMNGTQRSSSGGLLADKAEGRLQADELSGSRLEEYGHENRPPRDGMPLDIRLSVGEGRVKVSVKPEQGPVASAVASPGTPATLQASAELHHRKYTVRLEALDGKPARKVDLQVRY</sequence>
<dbReference type="Proteomes" id="UP000182719">
    <property type="component" value="Unassembled WGS sequence"/>
</dbReference>
<proteinExistence type="predicted"/>
<reference evidence="3" key="1">
    <citation type="submission" date="2016-10" db="EMBL/GenBank/DDBJ databases">
        <authorList>
            <person name="Varghese N."/>
            <person name="Submissions S."/>
        </authorList>
    </citation>
    <scope>NUCLEOTIDE SEQUENCE [LARGE SCALE GENOMIC DNA]</scope>
    <source>
        <strain evidence="3">DSM 17044</strain>
    </source>
</reference>
<protein>
    <submittedName>
        <fullName evidence="2">Uncharacterized protein</fullName>
    </submittedName>
</protein>
<dbReference type="EMBL" id="FOAP01000005">
    <property type="protein sequence ID" value="SEL35887.1"/>
    <property type="molecule type" value="Genomic_DNA"/>
</dbReference>
<evidence type="ECO:0000313" key="2">
    <source>
        <dbReference type="EMBL" id="SEL35887.1"/>
    </source>
</evidence>